<evidence type="ECO:0000256" key="1">
    <source>
        <dbReference type="SAM" id="MobiDB-lite"/>
    </source>
</evidence>
<sequence length="536" mass="61572">HTDESIQSQLYQTNVLQQFLTERPLLLALKKTPMAWFNSWCIPISALYIMSLLLFHFDKSIIQSLIIIDQFIELVFTLPAKLIFVAMRHQIIEHQLYKDKEKINTKLTLTLTFILAQTVILLVIFMVFSEQIILGILNCTDKELLTIKPYYTLSVTLAAVVQSLTQFFSQIKMLQLSSQYFNLTVSFTNPLFIHVGLLVGVTTIENVIILKMIAQILVILVMCWDNIVTSHDSFGHIDLKSLKYVKASDIGQFLKRYILILLEQMPECAIELVIYLTYLTYSVSQFQRTVFPIVFYVYLQLTKLTSTVMDALYSTMNSFYQLNIKIGLARVRLLYNKYPPGNLLYGIIFSIVIFLISEFVLKVIIFDQTLFDIVLPYCRKMINLSAIENLLQCTRPCVVALLHANNGFAKYSIIIIANCLFLIGLILMWVYSPNNDFSYYHLAYTCTNGIMFWIMFSVCKKQLNQLTDQKQNITLVEEEEIVNQDQEPSSKSQVKKENKSADQSNPLISNVINSSSQSGQLLLKVQPLDVVPTVMK</sequence>
<accession>A0A146K091</accession>
<protein>
    <submittedName>
        <fullName evidence="3">Uncharacterized protein</fullName>
    </submittedName>
</protein>
<dbReference type="EMBL" id="GDID01006708">
    <property type="protein sequence ID" value="JAP89898.1"/>
    <property type="molecule type" value="Transcribed_RNA"/>
</dbReference>
<dbReference type="AlphaFoldDB" id="A0A146K091"/>
<organism evidence="3">
    <name type="scientific">Trepomonas sp. PC1</name>
    <dbReference type="NCBI Taxonomy" id="1076344"/>
    <lineage>
        <taxon>Eukaryota</taxon>
        <taxon>Metamonada</taxon>
        <taxon>Diplomonadida</taxon>
        <taxon>Hexamitidae</taxon>
        <taxon>Hexamitinae</taxon>
        <taxon>Trepomonas</taxon>
    </lineage>
</organism>
<feature type="transmembrane region" description="Helical" evidence="2">
    <location>
        <begin position="107"/>
        <end position="129"/>
    </location>
</feature>
<keyword evidence="2" id="KW-1133">Transmembrane helix</keyword>
<feature type="transmembrane region" description="Helical" evidence="2">
    <location>
        <begin position="437"/>
        <end position="456"/>
    </location>
</feature>
<evidence type="ECO:0000256" key="2">
    <source>
        <dbReference type="SAM" id="Phobius"/>
    </source>
</evidence>
<evidence type="ECO:0000313" key="3">
    <source>
        <dbReference type="EMBL" id="JAP89898.1"/>
    </source>
</evidence>
<proteinExistence type="predicted"/>
<feature type="transmembrane region" description="Helical" evidence="2">
    <location>
        <begin position="343"/>
        <end position="361"/>
    </location>
</feature>
<feature type="transmembrane region" description="Helical" evidence="2">
    <location>
        <begin position="149"/>
        <end position="168"/>
    </location>
</feature>
<keyword evidence="2" id="KW-0472">Membrane</keyword>
<feature type="transmembrane region" description="Helical" evidence="2">
    <location>
        <begin position="411"/>
        <end position="431"/>
    </location>
</feature>
<feature type="compositionally biased region" description="Polar residues" evidence="1">
    <location>
        <begin position="483"/>
        <end position="492"/>
    </location>
</feature>
<feature type="non-terminal residue" evidence="3">
    <location>
        <position position="1"/>
    </location>
</feature>
<reference evidence="3" key="1">
    <citation type="submission" date="2015-07" db="EMBL/GenBank/DDBJ databases">
        <title>Adaptation to a free-living lifestyle via gene acquisitions in the diplomonad Trepomonas sp. PC1.</title>
        <authorList>
            <person name="Xu F."/>
            <person name="Jerlstrom-Hultqvist J."/>
            <person name="Kolisko M."/>
            <person name="Simpson A.G.B."/>
            <person name="Roger A.J."/>
            <person name="Svard S.G."/>
            <person name="Andersson J.O."/>
        </authorList>
    </citation>
    <scope>NUCLEOTIDE SEQUENCE</scope>
    <source>
        <strain evidence="3">PC1</strain>
    </source>
</reference>
<feature type="transmembrane region" description="Helical" evidence="2">
    <location>
        <begin position="35"/>
        <end position="55"/>
    </location>
</feature>
<name>A0A146K091_9EUKA</name>
<feature type="transmembrane region" description="Helical" evidence="2">
    <location>
        <begin position="61"/>
        <end position="86"/>
    </location>
</feature>
<feature type="transmembrane region" description="Helical" evidence="2">
    <location>
        <begin position="293"/>
        <end position="313"/>
    </location>
</feature>
<feature type="region of interest" description="Disordered" evidence="1">
    <location>
        <begin position="483"/>
        <end position="507"/>
    </location>
</feature>
<gene>
    <name evidence="3" type="ORF">TPC1_30607</name>
</gene>
<keyword evidence="2" id="KW-0812">Transmembrane</keyword>